<evidence type="ECO:0000313" key="3">
    <source>
        <dbReference type="Proteomes" id="UP000029734"/>
    </source>
</evidence>
<gene>
    <name evidence="1" type="ORF">PWYN_00085</name>
    <name evidence="2" type="ORF">PWYN_00510</name>
</gene>
<evidence type="ECO:0000313" key="2">
    <source>
        <dbReference type="EMBL" id="KGE20704.1"/>
    </source>
</evidence>
<dbReference type="InterPro" id="IPR005564">
    <property type="entry name" value="Major_capsid_GpE"/>
</dbReference>
<reference evidence="1 3" key="2">
    <citation type="submission" date="2014-10" db="EMBL/GenBank/DDBJ databases">
        <title>Comparative genomics of the Paenibacillus odorifer group.</title>
        <authorList>
            <person name="Tsai Y.-C."/>
            <person name="Martin N."/>
            <person name="Korlach J."/>
            <person name="Wiedmann M."/>
        </authorList>
    </citation>
    <scope>NUCLEOTIDE SEQUENCE [LARGE SCALE GENOMIC DNA]</scope>
    <source>
        <strain evidence="1 3">DSM 18334</strain>
    </source>
</reference>
<sequence>MAIKDLYAFPTLLKVIGQLPGPSTYILDKFFQDGEAFETENVEIQTMNGNKPIAPYVSELQPGKVILRTGFTAKQYKPALIKPARPITAIDLKTRAAGESLFNPDQPEVRARKLLAKDIIELQDTITRRLVQQAAELMFTGKVTQVGEGVSQVIDYDFTNIATLSGTDLFSNAASDPIAFLAAQRKVIMDANAPTPDMVLADYDVAVAIMRHPKVLELANNKGLDIGTIDTTLLPDGVTYHGRLRDVGLDIYSYSGSYTNDAGADVPFIPVGTLALLSSRDKFTFHYGANVIMDPKSEQFVRVMGKITPQSWVTIEPAQRWLQMMSRPLAVPANVAGWVVAKVL</sequence>
<keyword evidence="3" id="KW-1185">Reference proteome</keyword>
<organism evidence="1 3">
    <name type="scientific">Paenibacillus wynnii</name>
    <dbReference type="NCBI Taxonomy" id="268407"/>
    <lineage>
        <taxon>Bacteria</taxon>
        <taxon>Bacillati</taxon>
        <taxon>Bacillota</taxon>
        <taxon>Bacilli</taxon>
        <taxon>Bacillales</taxon>
        <taxon>Paenibacillaceae</taxon>
        <taxon>Paenibacillus</taxon>
    </lineage>
</organism>
<dbReference type="OrthoDB" id="5449178at2"/>
<proteinExistence type="predicted"/>
<dbReference type="Gene3D" id="3.15.30.10">
    <property type="entry name" value="putative capsid protein of prophage domain like"/>
    <property type="match status" value="1"/>
</dbReference>
<evidence type="ECO:0008006" key="4">
    <source>
        <dbReference type="Google" id="ProtNLM"/>
    </source>
</evidence>
<dbReference type="STRING" id="268407.PWYN_00085"/>
<dbReference type="Proteomes" id="UP000029734">
    <property type="component" value="Unassembled WGS sequence"/>
</dbReference>
<dbReference type="RefSeq" id="WP_036647217.1">
    <property type="nucleotide sequence ID" value="NZ_JQCR01000001.1"/>
</dbReference>
<dbReference type="AlphaFoldDB" id="A0A098MF10"/>
<dbReference type="eggNOG" id="ENOG502Z8WK">
    <property type="taxonomic scope" value="Bacteria"/>
</dbReference>
<comment type="caution">
    <text evidence="1">The sequence shown here is derived from an EMBL/GenBank/DDBJ whole genome shotgun (WGS) entry which is preliminary data.</text>
</comment>
<dbReference type="Pfam" id="PF03864">
    <property type="entry name" value="Phage_cap_E"/>
    <property type="match status" value="1"/>
</dbReference>
<dbReference type="EMBL" id="JQCR01000001">
    <property type="protein sequence ID" value="KGE20704.1"/>
    <property type="molecule type" value="Genomic_DNA"/>
</dbReference>
<dbReference type="EMBL" id="JQCR01000001">
    <property type="protein sequence ID" value="KGE20646.1"/>
    <property type="molecule type" value="Genomic_DNA"/>
</dbReference>
<reference evidence="1 3" key="1">
    <citation type="submission" date="2014-08" db="EMBL/GenBank/DDBJ databases">
        <authorList>
            <person name="den Bakker H.C."/>
        </authorList>
    </citation>
    <scope>NUCLEOTIDE SEQUENCE [LARGE SCALE GENOMIC DNA]</scope>
    <source>
        <strain evidence="1 3">DSM 18334</strain>
    </source>
</reference>
<evidence type="ECO:0000313" key="1">
    <source>
        <dbReference type="EMBL" id="KGE20646.1"/>
    </source>
</evidence>
<name>A0A098MF10_9BACL</name>
<protein>
    <recommendedName>
        <fullName evidence="4">Phage capsid protein</fullName>
    </recommendedName>
</protein>
<accession>A0A098MF10</accession>
<dbReference type="Gene3D" id="3.30.1930.10">
    <property type="entry name" value="capsid protein of prophage domain"/>
    <property type="match status" value="1"/>
</dbReference>